<dbReference type="EMBL" id="FR872580">
    <property type="protein sequence ID" value="CCB85611.1"/>
    <property type="molecule type" value="Genomic_DNA"/>
</dbReference>
<organism evidence="1 2">
    <name type="scientific">Parachlamydia acanthamoebae (strain UV7)</name>
    <dbReference type="NCBI Taxonomy" id="765952"/>
    <lineage>
        <taxon>Bacteria</taxon>
        <taxon>Pseudomonadati</taxon>
        <taxon>Chlamydiota</taxon>
        <taxon>Chlamydiia</taxon>
        <taxon>Parachlamydiales</taxon>
        <taxon>Parachlamydiaceae</taxon>
        <taxon>Parachlamydia</taxon>
    </lineage>
</organism>
<reference key="1">
    <citation type="journal article" date="2011" name="Mol. Biol. Evol.">
        <title>Unity in variety -- the pan-genome of the Chlamydiae.</title>
        <authorList>
            <person name="Collingro A."/>
            <person name="Tischler P."/>
            <person name="Weinmaier T."/>
            <person name="Penz T."/>
            <person name="Heinz E."/>
            <person name="Brunham R.C."/>
            <person name="Read T.D."/>
            <person name="Bavoil P.M."/>
            <person name="Sachse K."/>
            <person name="Kahane S."/>
            <person name="Friedman M.G."/>
            <person name="Rattei T."/>
            <person name="Myers G.S.A."/>
            <person name="Horn M."/>
        </authorList>
    </citation>
    <scope>NUCLEOTIDE SEQUENCE</scope>
    <source>
        <strain>UV7</strain>
    </source>
</reference>
<proteinExistence type="predicted"/>
<dbReference type="KEGG" id="puv:PUV_06610"/>
<evidence type="ECO:0000313" key="2">
    <source>
        <dbReference type="Proteomes" id="UP000000495"/>
    </source>
</evidence>
<reference evidence="1 2" key="2">
    <citation type="journal article" date="2011" name="Mol. Biol. Evol.">
        <title>Unity in variety--the pan-genome of the Chlamydiae.</title>
        <authorList>
            <person name="Collingro A."/>
            <person name="Tischler P."/>
            <person name="Weinmaier T."/>
            <person name="Penz T."/>
            <person name="Heinz E."/>
            <person name="Brunham R.C."/>
            <person name="Read T.D."/>
            <person name="Bavoil P.M."/>
            <person name="Sachse K."/>
            <person name="Kahane S."/>
            <person name="Friedman M.G."/>
            <person name="Rattei T."/>
            <person name="Myers G.S."/>
            <person name="Horn M."/>
        </authorList>
    </citation>
    <scope>NUCLEOTIDE SEQUENCE [LARGE SCALE GENOMIC DNA]</scope>
    <source>
        <strain evidence="2">UV7</strain>
    </source>
</reference>
<gene>
    <name evidence="1" type="ordered locus">PUV_06610</name>
</gene>
<dbReference type="AlphaFoldDB" id="F8KXD3"/>
<dbReference type="Proteomes" id="UP000000495">
    <property type="component" value="Chromosome"/>
</dbReference>
<accession>F8KXD3</accession>
<name>F8KXD3_PARAV</name>
<evidence type="ECO:0000313" key="1">
    <source>
        <dbReference type="EMBL" id="CCB85611.1"/>
    </source>
</evidence>
<protein>
    <submittedName>
        <fullName evidence="1">Uncharacterized protein</fullName>
    </submittedName>
</protein>
<dbReference type="HOGENOM" id="CLU_3273901_0_0_0"/>
<sequence>MFVLDTNYNPKLAKIGGNSNQKMAKIGCKNNQKEIFYEKDA</sequence>
<keyword evidence="2" id="KW-1185">Reference proteome</keyword>
<dbReference type="STRING" id="765952.PUV_06610"/>